<keyword evidence="10" id="KW-1185">Reference proteome</keyword>
<dbReference type="PANTHER" id="PTHR34702">
    <property type="entry name" value="NA(+)/H(+) ANTIPORTER SUBUNIT F1"/>
    <property type="match status" value="1"/>
</dbReference>
<evidence type="ECO:0000256" key="8">
    <source>
        <dbReference type="SAM" id="Phobius"/>
    </source>
</evidence>
<organism evidence="9 10">
    <name type="scientific">Actinokineospora guangxiensis</name>
    <dbReference type="NCBI Taxonomy" id="1490288"/>
    <lineage>
        <taxon>Bacteria</taxon>
        <taxon>Bacillati</taxon>
        <taxon>Actinomycetota</taxon>
        <taxon>Actinomycetes</taxon>
        <taxon>Pseudonocardiales</taxon>
        <taxon>Pseudonocardiaceae</taxon>
        <taxon>Actinokineospora</taxon>
    </lineage>
</organism>
<dbReference type="PANTHER" id="PTHR34702:SF1">
    <property type="entry name" value="NA(+)_H(+) ANTIPORTER SUBUNIT F"/>
    <property type="match status" value="1"/>
</dbReference>
<protein>
    <submittedName>
        <fullName evidence="9">Monovalent cation/H+ antiporter complex subunit F</fullName>
    </submittedName>
</protein>
<dbReference type="Pfam" id="PF04066">
    <property type="entry name" value="MrpF_PhaF"/>
    <property type="match status" value="1"/>
</dbReference>
<evidence type="ECO:0000256" key="2">
    <source>
        <dbReference type="ARBA" id="ARBA00009212"/>
    </source>
</evidence>
<reference evidence="10" key="1">
    <citation type="journal article" date="2019" name="Int. J. Syst. Evol. Microbiol.">
        <title>The Global Catalogue of Microorganisms (GCM) 10K type strain sequencing project: providing services to taxonomists for standard genome sequencing and annotation.</title>
        <authorList>
            <consortium name="The Broad Institute Genomics Platform"/>
            <consortium name="The Broad Institute Genome Sequencing Center for Infectious Disease"/>
            <person name="Wu L."/>
            <person name="Ma J."/>
        </authorList>
    </citation>
    <scope>NUCLEOTIDE SEQUENCE [LARGE SCALE GENOMIC DNA]</scope>
    <source>
        <strain evidence="10">CCUG 59778</strain>
    </source>
</reference>
<sequence>MPTWVVIPALFWVTLLLVGGGLALIRARDAYQRIIALDLLAVIVIALLALLSHLRGEAYYFDAAVALALLSFVATVAAARYLERGGPFG</sequence>
<keyword evidence="7 8" id="KW-0472">Membrane</keyword>
<comment type="subcellular location">
    <subcellularLocation>
        <location evidence="1">Cell membrane</location>
        <topology evidence="1">Multi-pass membrane protein</topology>
    </subcellularLocation>
</comment>
<evidence type="ECO:0000256" key="7">
    <source>
        <dbReference type="ARBA" id="ARBA00023136"/>
    </source>
</evidence>
<evidence type="ECO:0000256" key="4">
    <source>
        <dbReference type="ARBA" id="ARBA00022475"/>
    </source>
</evidence>
<feature type="transmembrane region" description="Helical" evidence="8">
    <location>
        <begin position="6"/>
        <end position="25"/>
    </location>
</feature>
<feature type="transmembrane region" description="Helical" evidence="8">
    <location>
        <begin position="34"/>
        <end position="52"/>
    </location>
</feature>
<dbReference type="Proteomes" id="UP001596157">
    <property type="component" value="Unassembled WGS sequence"/>
</dbReference>
<name>A0ABW0ERB2_9PSEU</name>
<comment type="caution">
    <text evidence="9">The sequence shown here is derived from an EMBL/GenBank/DDBJ whole genome shotgun (WGS) entry which is preliminary data.</text>
</comment>
<feature type="transmembrane region" description="Helical" evidence="8">
    <location>
        <begin position="58"/>
        <end position="82"/>
    </location>
</feature>
<dbReference type="InterPro" id="IPR007208">
    <property type="entry name" value="MrpF/PhaF-like"/>
</dbReference>
<dbReference type="EMBL" id="JBHSKF010000006">
    <property type="protein sequence ID" value="MFC5288510.1"/>
    <property type="molecule type" value="Genomic_DNA"/>
</dbReference>
<accession>A0ABW0ERB2</accession>
<evidence type="ECO:0000313" key="9">
    <source>
        <dbReference type="EMBL" id="MFC5288510.1"/>
    </source>
</evidence>
<comment type="similarity">
    <text evidence="2">Belongs to the CPA3 antiporters (TC 2.A.63) subunit F family.</text>
</comment>
<keyword evidence="3" id="KW-0813">Transport</keyword>
<dbReference type="RefSeq" id="WP_378248356.1">
    <property type="nucleotide sequence ID" value="NZ_JBHSKF010000006.1"/>
</dbReference>
<evidence type="ECO:0000256" key="5">
    <source>
        <dbReference type="ARBA" id="ARBA00022692"/>
    </source>
</evidence>
<keyword evidence="5 8" id="KW-0812">Transmembrane</keyword>
<keyword evidence="4" id="KW-1003">Cell membrane</keyword>
<keyword evidence="6 8" id="KW-1133">Transmembrane helix</keyword>
<proteinExistence type="inferred from homology"/>
<gene>
    <name evidence="9" type="ORF">ACFPM7_15725</name>
</gene>
<evidence type="ECO:0000313" key="10">
    <source>
        <dbReference type="Proteomes" id="UP001596157"/>
    </source>
</evidence>
<evidence type="ECO:0000256" key="1">
    <source>
        <dbReference type="ARBA" id="ARBA00004651"/>
    </source>
</evidence>
<evidence type="ECO:0000256" key="6">
    <source>
        <dbReference type="ARBA" id="ARBA00022989"/>
    </source>
</evidence>
<evidence type="ECO:0000256" key="3">
    <source>
        <dbReference type="ARBA" id="ARBA00022448"/>
    </source>
</evidence>